<dbReference type="Proteomes" id="UP000587760">
    <property type="component" value="Unassembled WGS sequence"/>
</dbReference>
<comment type="similarity">
    <text evidence="1">Belongs to the glycosyl hydrolase 38 family.</text>
</comment>
<comment type="caution">
    <text evidence="6">The sequence shown here is derived from an EMBL/GenBank/DDBJ whole genome shotgun (WGS) entry which is preliminary data.</text>
</comment>
<dbReference type="Pfam" id="PF17677">
    <property type="entry name" value="Glyco_hydro38C2"/>
    <property type="match status" value="1"/>
</dbReference>
<keyword evidence="4 6" id="KW-0326">Glycosidase</keyword>
<dbReference type="Pfam" id="PF01074">
    <property type="entry name" value="Glyco_hydro_38N"/>
    <property type="match status" value="1"/>
</dbReference>
<dbReference type="GO" id="GO:0004559">
    <property type="term" value="F:alpha-mannosidase activity"/>
    <property type="evidence" value="ECO:0007669"/>
    <property type="project" value="UniProtKB-EC"/>
</dbReference>
<dbReference type="GO" id="GO:0006013">
    <property type="term" value="P:mannose metabolic process"/>
    <property type="evidence" value="ECO:0007669"/>
    <property type="project" value="InterPro"/>
</dbReference>
<dbReference type="InterPro" id="IPR041147">
    <property type="entry name" value="GH38_C"/>
</dbReference>
<evidence type="ECO:0000259" key="5">
    <source>
        <dbReference type="SMART" id="SM00872"/>
    </source>
</evidence>
<keyword evidence="7" id="KW-1185">Reference proteome</keyword>
<dbReference type="InterPro" id="IPR011013">
    <property type="entry name" value="Gal_mutarotase_sf_dom"/>
</dbReference>
<dbReference type="InterPro" id="IPR000602">
    <property type="entry name" value="Glyco_hydro_38_N"/>
</dbReference>
<dbReference type="Gene3D" id="3.20.110.10">
    <property type="entry name" value="Glycoside hydrolase 38, N terminal domain"/>
    <property type="match status" value="1"/>
</dbReference>
<dbReference type="SUPFAM" id="SSF74650">
    <property type="entry name" value="Galactose mutarotase-like"/>
    <property type="match status" value="1"/>
</dbReference>
<organism evidence="6 7">
    <name type="scientific">Spirochaeta isovalerica</name>
    <dbReference type="NCBI Taxonomy" id="150"/>
    <lineage>
        <taxon>Bacteria</taxon>
        <taxon>Pseudomonadati</taxon>
        <taxon>Spirochaetota</taxon>
        <taxon>Spirochaetia</taxon>
        <taxon>Spirochaetales</taxon>
        <taxon>Spirochaetaceae</taxon>
        <taxon>Spirochaeta</taxon>
    </lineage>
</organism>
<dbReference type="Gene3D" id="2.60.40.2220">
    <property type="match status" value="1"/>
</dbReference>
<dbReference type="InterPro" id="IPR037094">
    <property type="entry name" value="Glyco_hydro_38_cen_sf"/>
</dbReference>
<dbReference type="InterPro" id="IPR011682">
    <property type="entry name" value="Glyco_hydro_38_C"/>
</dbReference>
<dbReference type="Gene3D" id="2.70.98.30">
    <property type="entry name" value="Golgi alpha-mannosidase II, domain 4"/>
    <property type="match status" value="1"/>
</dbReference>
<dbReference type="SUPFAM" id="SSF88713">
    <property type="entry name" value="Glycoside hydrolase/deacetylase"/>
    <property type="match status" value="1"/>
</dbReference>
<name>A0A841R498_9SPIO</name>
<dbReference type="PANTHER" id="PTHR46017">
    <property type="entry name" value="ALPHA-MANNOSIDASE 2C1"/>
    <property type="match status" value="1"/>
</dbReference>
<dbReference type="EC" id="3.2.1.24" evidence="6"/>
<dbReference type="GO" id="GO:0046872">
    <property type="term" value="F:metal ion binding"/>
    <property type="evidence" value="ECO:0007669"/>
    <property type="project" value="UniProtKB-KW"/>
</dbReference>
<evidence type="ECO:0000256" key="4">
    <source>
        <dbReference type="ARBA" id="ARBA00023295"/>
    </source>
</evidence>
<dbReference type="InterPro" id="IPR027291">
    <property type="entry name" value="Glyco_hydro_38_N_sf"/>
</dbReference>
<dbReference type="InterPro" id="IPR028995">
    <property type="entry name" value="Glyco_hydro_57/38_cen_sf"/>
</dbReference>
<keyword evidence="2" id="KW-0479">Metal-binding</keyword>
<sequence length="1050" mass="119246">MEKKKEIFLIPYSHLDTQWRWEYPTTINKYIKNTLDESIEMFRKYPDHHFNFTGAIRYQMMKEYFPEEFEEVKKLVGEERWHLAGTCLDETDALVPASESMIRNILYGDKWQMKEFGRSSRDYMIPDCFGFPGNMPTLLAHCGIRGFSSQKLTWGSSVGIPFEIGMWKGPDGSEIVSALNPCRYDAHLELPLYINPSRLARLTRLGKKNGIWKSFQYYGVGDIGGAPTEGSIRRALASIRHYARKAKGLVVRQGAADQFFNEVTDEEKRRMDRYEGDFLLTNHSAGTITSAAIMKRWNRKNEQLAFAAEAAALSAMVNAGLPYPEEKIESAWRLVIGNQMHDILPGTSTPTAYEFSHNDEVIALKTWSHILDDSAEAIAPLVKGEGNILFFNPLVQSRREPVDLEMDLSEDPVEGRVVLESGTGETYPGELKKVGERRYALSFIPELPPSSWTRFSLRSPGLKDQVAVDDPVTLERNGAGFVLENGRYRVSLSMKGALSSVFCKEADRELLGKPLAYEFQKERPMKFPAWNMDWRDRKKAPFCRIEEGSEIHVLEHSSLRVTLQVVTNYQSSQFFREISLSAGSDLVEITERINWRETGCTFKVAFTAALEEPEFTCNWETSRIKRDVNHKKIFEVPSRQWADLSGKKHGFSIIEDSKYGWDRPEANTIRMTLLYTPALRYTNGFWDQKTHDWGEHTIRYGIYGHGGDWRGTDRVARAFNQPVRSFLVEGKDGADKADIGSLLQLSSHQFGVMAVKKSESDDAILVRLYEREGRYGRAALSFSHAVSRVVEVNGLEEPIEAVGFKGNSFEVAMGASSVKAFVVTLKDTAGITEIHSTPIPLEWDDRLIGGNGEDSGALFPEEITPDRISAGTVEFYLNRGDGDNAMSFRGQTIKLPEGYNSLSLLAGAERDTHVSFKWLDSQGNLLSEENRTIPAMTGYEGQWDRRIWKREPKHHLKHRRDYAWLNKCTGVEPGFINRDRLEWFASHTHDRGADKTYRYGYLHNVTMAIPDGAASLLLPERDKTWILAAAASKRPVMVKSIQKLSDKFDF</sequence>
<dbReference type="SUPFAM" id="SSF88688">
    <property type="entry name" value="Families 57/38 glycoside transferase middle domain"/>
    <property type="match status" value="1"/>
</dbReference>
<evidence type="ECO:0000256" key="1">
    <source>
        <dbReference type="ARBA" id="ARBA00009792"/>
    </source>
</evidence>
<dbReference type="GO" id="GO:0009313">
    <property type="term" value="P:oligosaccharide catabolic process"/>
    <property type="evidence" value="ECO:0007669"/>
    <property type="project" value="TreeGrafter"/>
</dbReference>
<accession>A0A841R498</accession>
<proteinExistence type="inferred from homology"/>
<protein>
    <submittedName>
        <fullName evidence="6">Alpha-mannosidase</fullName>
        <ecNumber evidence="6">3.2.1.24</ecNumber>
    </submittedName>
</protein>
<evidence type="ECO:0000256" key="2">
    <source>
        <dbReference type="ARBA" id="ARBA00022723"/>
    </source>
</evidence>
<dbReference type="AlphaFoldDB" id="A0A841R498"/>
<dbReference type="Pfam" id="PF09261">
    <property type="entry name" value="Alpha-mann_mid"/>
    <property type="match status" value="1"/>
</dbReference>
<feature type="domain" description="Glycoside hydrolase family 38 central" evidence="5">
    <location>
        <begin position="282"/>
        <end position="360"/>
    </location>
</feature>
<evidence type="ECO:0000313" key="7">
    <source>
        <dbReference type="Proteomes" id="UP000587760"/>
    </source>
</evidence>
<dbReference type="InterPro" id="IPR015341">
    <property type="entry name" value="Glyco_hydro_38_cen"/>
</dbReference>
<dbReference type="SMART" id="SM00872">
    <property type="entry name" value="Alpha-mann_mid"/>
    <property type="match status" value="1"/>
</dbReference>
<dbReference type="InterPro" id="IPR011330">
    <property type="entry name" value="Glyco_hydro/deAcase_b/a-brl"/>
</dbReference>
<dbReference type="EMBL" id="JACHGJ010000002">
    <property type="protein sequence ID" value="MBB6479934.1"/>
    <property type="molecule type" value="Genomic_DNA"/>
</dbReference>
<keyword evidence="3 6" id="KW-0378">Hydrolase</keyword>
<dbReference type="GO" id="GO:0030246">
    <property type="term" value="F:carbohydrate binding"/>
    <property type="evidence" value="ECO:0007669"/>
    <property type="project" value="InterPro"/>
</dbReference>
<dbReference type="Gene3D" id="1.20.1270.50">
    <property type="entry name" value="Glycoside hydrolase family 38, central domain"/>
    <property type="match status" value="1"/>
</dbReference>
<evidence type="ECO:0000313" key="6">
    <source>
        <dbReference type="EMBL" id="MBB6479934.1"/>
    </source>
</evidence>
<dbReference type="PANTHER" id="PTHR46017:SF1">
    <property type="entry name" value="ALPHA-MANNOSIDASE 2C1"/>
    <property type="match status" value="1"/>
</dbReference>
<gene>
    <name evidence="6" type="ORF">HNR50_001592</name>
</gene>
<dbReference type="RefSeq" id="WP_184745612.1">
    <property type="nucleotide sequence ID" value="NZ_JACHGJ010000002.1"/>
</dbReference>
<reference evidence="6 7" key="1">
    <citation type="submission" date="2020-08" db="EMBL/GenBank/DDBJ databases">
        <title>Genomic Encyclopedia of Type Strains, Phase IV (KMG-IV): sequencing the most valuable type-strain genomes for metagenomic binning, comparative biology and taxonomic classification.</title>
        <authorList>
            <person name="Goeker M."/>
        </authorList>
    </citation>
    <scope>NUCLEOTIDE SEQUENCE [LARGE SCALE GENOMIC DNA]</scope>
    <source>
        <strain evidence="6 7">DSM 2461</strain>
    </source>
</reference>
<dbReference type="Pfam" id="PF07748">
    <property type="entry name" value="Glyco_hydro_38C"/>
    <property type="match status" value="1"/>
</dbReference>
<evidence type="ECO:0000256" key="3">
    <source>
        <dbReference type="ARBA" id="ARBA00022801"/>
    </source>
</evidence>